<reference evidence="1" key="1">
    <citation type="submission" date="2023-07" db="EMBL/GenBank/DDBJ databases">
        <title>Sorghum-associated microbial communities from plants grown in Nebraska, USA.</title>
        <authorList>
            <person name="Schachtman D."/>
        </authorList>
    </citation>
    <scope>NUCLEOTIDE SEQUENCE</scope>
    <source>
        <strain evidence="1">BE46</strain>
    </source>
</reference>
<evidence type="ECO:0000313" key="1">
    <source>
        <dbReference type="EMBL" id="MDR6607228.1"/>
    </source>
</evidence>
<keyword evidence="2" id="KW-1185">Reference proteome</keyword>
<dbReference type="EMBL" id="JAVDSD010000004">
    <property type="protein sequence ID" value="MDR6607228.1"/>
    <property type="molecule type" value="Genomic_DNA"/>
</dbReference>
<evidence type="ECO:0000313" key="2">
    <source>
        <dbReference type="Proteomes" id="UP001259420"/>
    </source>
</evidence>
<accession>A0ACC6JLG2</accession>
<proteinExistence type="predicted"/>
<gene>
    <name evidence="1" type="ORF">J2X87_002298</name>
</gene>
<comment type="caution">
    <text evidence="1">The sequence shown here is derived from an EMBL/GenBank/DDBJ whole genome shotgun (WGS) entry which is preliminary data.</text>
</comment>
<dbReference type="Proteomes" id="UP001259420">
    <property type="component" value="Unassembled WGS sequence"/>
</dbReference>
<sequence>MSDSSTTKELLAGMLNKPLFVVMRTPRDLTRVPELLDAHLKWAILAQQRGELFASGPFVSDQTFPGELGGMSILRAADQAEALRIVQSDPFIAHGVYDVEVRKWLLMEGGLTLHVSFSNQRFSLL</sequence>
<protein>
    <submittedName>
        <fullName evidence="1">Uncharacterized protein YciI</fullName>
    </submittedName>
</protein>
<name>A0ACC6JLG2_9PSED</name>
<organism evidence="1 2">
    <name type="scientific">Pseudomonas synxantha</name>
    <dbReference type="NCBI Taxonomy" id="47883"/>
    <lineage>
        <taxon>Bacteria</taxon>
        <taxon>Pseudomonadati</taxon>
        <taxon>Pseudomonadota</taxon>
        <taxon>Gammaproteobacteria</taxon>
        <taxon>Pseudomonadales</taxon>
        <taxon>Pseudomonadaceae</taxon>
        <taxon>Pseudomonas</taxon>
    </lineage>
</organism>